<dbReference type="Gene3D" id="3.40.1110.10">
    <property type="entry name" value="Calcium-transporting ATPase, cytoplasmic domain N"/>
    <property type="match status" value="1"/>
</dbReference>
<dbReference type="GO" id="GO:0005886">
    <property type="term" value="C:plasma membrane"/>
    <property type="evidence" value="ECO:0007669"/>
    <property type="project" value="TreeGrafter"/>
</dbReference>
<dbReference type="PANTHER" id="PTHR24093">
    <property type="entry name" value="CATION TRANSPORTING ATPASE"/>
    <property type="match status" value="1"/>
</dbReference>
<dbReference type="PANTHER" id="PTHR24093:SF434">
    <property type="entry name" value="CALCIUM-TRANSPORTING ATPASE 13, PLASMA MEMBRANE-TYPE-RELATED"/>
    <property type="match status" value="1"/>
</dbReference>
<evidence type="ECO:0000256" key="5">
    <source>
        <dbReference type="ARBA" id="ARBA00022692"/>
    </source>
</evidence>
<dbReference type="InterPro" id="IPR023214">
    <property type="entry name" value="HAD_sf"/>
</dbReference>
<sequence length="1058" mass="117051">MSANLLGDQSEGNELADVDAKARPGRKWRIVSHAYSGIRALQSSVSQVLDNKKSDAATSGGSTSYASIEGGPESPGFAIDKETLDRLVNDKNIGDLQEFGGVDGVAKALKTSLEHGLYHDDIASRCEAFGTNSFETLRNRSFFHFVWRAILDRSIVILIACGAVTLGFGLKVDGLKDSWTDWGSIFLGVFFAVIVFAISDHWQSRLLVKLHRRSKNIQIDVVRGGRHRQIPVMEIVVGDVVCLKPGDRVPAHGLLSKAHSLKLESVEASINVEGDHIELNLFNEDTFLFSGTKVVNGFAQMLVTSVGMNAKCGETITEASNDCRAHTSLQLEARLEKLDLVTDMVGYALSLVALVVMLSLISSSTITDENDEELHGLAKAKAIVDIVVGIITTVINIPDPWKMSLILTHAYAMKKMMANKAMVLKSSALETLGSSTTICTRKTDIIMVNQMKVTKYWLVGKEIVEEEAYLSIPPHVVKLFGEGIALNTTGAVYGHTLGSESEISCSPTEKAILLWAVEDMKINMKEVRRSHDILQIEAFKSETKRSGILTKRKADSTVHVHWKGAAELILAMCSRYYDASGNVQSLDEKQKTELEKVIEGMAASSLSCIGFAHEQVAVEEQEIDKVEMQNQRLILLGVVGITNPFQTRMKDIVEDCHNAGVKIKMITGDNLFTAKAIATECGILSPDNGMVIEGKDFQNYSLEERMNHIDKICVMARSSPSDRLLMIHCLKEKGHVIALTGDGTNDASAMEKADIGIYMGLQDTEVTEKSSNIVISDGNFASIPKLLRWGRCVCSNIRKLIQFQLTATFASLVANFVGSISGQQLPLTTTQLLWVSLVTDTLGTIALSMEKPTKEVMEKPPMQETDPLITNIMLRNILPQTLYQIALLLTIHFKGKSIFSLNDDVKVTFLFNSYVLCQVFNQLNARTLEKKNVFGNIHRNKLFLAIIAVTVALQILLVEILKKFADTERLNWSQWGQCIAAAALTLPIGWIARCTPVPEREIFSHPIVNKLNEYTEMDILRKMRSLSTWTYQGLVGMRGNWRLRRFLRISSHARVAEE</sequence>
<feature type="region of interest" description="Disordered" evidence="18">
    <location>
        <begin position="52"/>
        <end position="74"/>
    </location>
</feature>
<evidence type="ECO:0000256" key="12">
    <source>
        <dbReference type="ARBA" id="ARBA00022967"/>
    </source>
</evidence>
<reference evidence="20" key="1">
    <citation type="submission" date="2023-07" db="EMBL/GenBank/DDBJ databases">
        <title>draft genome sequence of fig (Ficus carica).</title>
        <authorList>
            <person name="Takahashi T."/>
            <person name="Nishimura K."/>
        </authorList>
    </citation>
    <scope>NUCLEOTIDE SEQUENCE</scope>
</reference>
<feature type="transmembrane region" description="Helical" evidence="17">
    <location>
        <begin position="942"/>
        <end position="961"/>
    </location>
</feature>
<keyword evidence="11" id="KW-0112">Calmodulin-binding</keyword>
<dbReference type="InterPro" id="IPR001757">
    <property type="entry name" value="P_typ_ATPase"/>
</dbReference>
<dbReference type="NCBIfam" id="TIGR01517">
    <property type="entry name" value="ATPase-IIB_Ca"/>
    <property type="match status" value="1"/>
</dbReference>
<evidence type="ECO:0000256" key="4">
    <source>
        <dbReference type="ARBA" id="ARBA00022568"/>
    </source>
</evidence>
<dbReference type="SUPFAM" id="SSF56784">
    <property type="entry name" value="HAD-like"/>
    <property type="match status" value="1"/>
</dbReference>
<dbReference type="SUPFAM" id="SSF81653">
    <property type="entry name" value="Calcium ATPase, transduction domain A"/>
    <property type="match status" value="1"/>
</dbReference>
<dbReference type="InterPro" id="IPR023298">
    <property type="entry name" value="ATPase_P-typ_TM_dom_sf"/>
</dbReference>
<dbReference type="Pfam" id="PF00122">
    <property type="entry name" value="E1-E2_ATPase"/>
    <property type="match status" value="1"/>
</dbReference>
<evidence type="ECO:0000256" key="16">
    <source>
        <dbReference type="ARBA" id="ARBA00048694"/>
    </source>
</evidence>
<feature type="transmembrane region" description="Helical" evidence="17">
    <location>
        <begin position="150"/>
        <end position="170"/>
    </location>
</feature>
<name>A0AA88ASU4_FICCA</name>
<evidence type="ECO:0000256" key="9">
    <source>
        <dbReference type="ARBA" id="ARBA00022840"/>
    </source>
</evidence>
<comment type="similarity">
    <text evidence="2 17">Belongs to the cation transport ATPase (P-type) (TC 3.A.3) family. Type IIB subfamily.</text>
</comment>
<comment type="subcellular location">
    <subcellularLocation>
        <location evidence="1 17">Membrane</location>
        <topology evidence="1 17">Multi-pass membrane protein</topology>
    </subcellularLocation>
</comment>
<organism evidence="20 21">
    <name type="scientific">Ficus carica</name>
    <name type="common">Common fig</name>
    <dbReference type="NCBI Taxonomy" id="3494"/>
    <lineage>
        <taxon>Eukaryota</taxon>
        <taxon>Viridiplantae</taxon>
        <taxon>Streptophyta</taxon>
        <taxon>Embryophyta</taxon>
        <taxon>Tracheophyta</taxon>
        <taxon>Spermatophyta</taxon>
        <taxon>Magnoliopsida</taxon>
        <taxon>eudicotyledons</taxon>
        <taxon>Gunneridae</taxon>
        <taxon>Pentapetalae</taxon>
        <taxon>rosids</taxon>
        <taxon>fabids</taxon>
        <taxon>Rosales</taxon>
        <taxon>Moraceae</taxon>
        <taxon>Ficeae</taxon>
        <taxon>Ficus</taxon>
    </lineage>
</organism>
<dbReference type="InterPro" id="IPR036412">
    <property type="entry name" value="HAD-like_sf"/>
</dbReference>
<dbReference type="InterPro" id="IPR023299">
    <property type="entry name" value="ATPase_P-typ_cyto_dom_N"/>
</dbReference>
<dbReference type="GO" id="GO:0005388">
    <property type="term" value="F:P-type calcium transporter activity"/>
    <property type="evidence" value="ECO:0007669"/>
    <property type="project" value="UniProtKB-EC"/>
</dbReference>
<dbReference type="SUPFAM" id="SSF81660">
    <property type="entry name" value="Metal cation-transporting ATPase, ATP-binding domain N"/>
    <property type="match status" value="1"/>
</dbReference>
<keyword evidence="5 17" id="KW-0812">Transmembrane</keyword>
<keyword evidence="6" id="KW-0479">Metal-binding</keyword>
<keyword evidence="21" id="KW-1185">Reference proteome</keyword>
<feature type="compositionally biased region" description="Low complexity" evidence="18">
    <location>
        <begin position="56"/>
        <end position="67"/>
    </location>
</feature>
<keyword evidence="10" id="KW-0460">Magnesium</keyword>
<feature type="domain" description="Cation-transporting P-type ATPase N-terminal" evidence="19">
    <location>
        <begin position="98"/>
        <end position="170"/>
    </location>
</feature>
<dbReference type="Gene3D" id="3.40.50.1000">
    <property type="entry name" value="HAD superfamily/HAD-like"/>
    <property type="match status" value="1"/>
</dbReference>
<evidence type="ECO:0000256" key="15">
    <source>
        <dbReference type="ARBA" id="ARBA00023136"/>
    </source>
</evidence>
<evidence type="ECO:0000256" key="8">
    <source>
        <dbReference type="ARBA" id="ARBA00022837"/>
    </source>
</evidence>
<evidence type="ECO:0000256" key="10">
    <source>
        <dbReference type="ARBA" id="ARBA00022842"/>
    </source>
</evidence>
<keyword evidence="8 17" id="KW-0106">Calcium</keyword>
<evidence type="ECO:0000256" key="13">
    <source>
        <dbReference type="ARBA" id="ARBA00022989"/>
    </source>
</evidence>
<keyword evidence="12" id="KW-1278">Translocase</keyword>
<keyword evidence="7 17" id="KW-0547">Nucleotide-binding</keyword>
<dbReference type="InterPro" id="IPR006408">
    <property type="entry name" value="P-type_ATPase_IIB"/>
</dbReference>
<feature type="transmembrane region" description="Helical" evidence="17">
    <location>
        <begin position="344"/>
        <end position="361"/>
    </location>
</feature>
<evidence type="ECO:0000256" key="17">
    <source>
        <dbReference type="RuleBase" id="RU361146"/>
    </source>
</evidence>
<dbReference type="SUPFAM" id="SSF81665">
    <property type="entry name" value="Calcium ATPase, transmembrane domain M"/>
    <property type="match status" value="1"/>
</dbReference>
<dbReference type="Pfam" id="PF00690">
    <property type="entry name" value="Cation_ATPase_N"/>
    <property type="match status" value="1"/>
</dbReference>
<keyword evidence="9 17" id="KW-0067">ATP-binding</keyword>
<evidence type="ECO:0000259" key="19">
    <source>
        <dbReference type="SMART" id="SM00831"/>
    </source>
</evidence>
<comment type="caution">
    <text evidence="17">Lacks conserved residue(s) required for the propagation of feature annotation.</text>
</comment>
<evidence type="ECO:0000256" key="1">
    <source>
        <dbReference type="ARBA" id="ARBA00004141"/>
    </source>
</evidence>
<proteinExistence type="inferred from homology"/>
<dbReference type="GO" id="GO:0046872">
    <property type="term" value="F:metal ion binding"/>
    <property type="evidence" value="ECO:0007669"/>
    <property type="project" value="UniProtKB-KW"/>
</dbReference>
<keyword evidence="3 17" id="KW-0813">Transport</keyword>
<evidence type="ECO:0000256" key="6">
    <source>
        <dbReference type="ARBA" id="ARBA00022723"/>
    </source>
</evidence>
<evidence type="ECO:0000313" key="21">
    <source>
        <dbReference type="Proteomes" id="UP001187192"/>
    </source>
</evidence>
<evidence type="ECO:0000256" key="14">
    <source>
        <dbReference type="ARBA" id="ARBA00023065"/>
    </source>
</evidence>
<dbReference type="PRINTS" id="PR00119">
    <property type="entry name" value="CATATPASE"/>
</dbReference>
<dbReference type="SMART" id="SM00831">
    <property type="entry name" value="Cation_ATPase_N"/>
    <property type="match status" value="1"/>
</dbReference>
<dbReference type="PRINTS" id="PR00120">
    <property type="entry name" value="HATPASE"/>
</dbReference>
<dbReference type="InterPro" id="IPR059000">
    <property type="entry name" value="ATPase_P-type_domA"/>
</dbReference>
<dbReference type="GO" id="GO:0016887">
    <property type="term" value="F:ATP hydrolysis activity"/>
    <property type="evidence" value="ECO:0007669"/>
    <property type="project" value="InterPro"/>
</dbReference>
<dbReference type="AlphaFoldDB" id="A0AA88ASU4"/>
<keyword evidence="14 17" id="KW-0406">Ion transport</keyword>
<dbReference type="NCBIfam" id="TIGR01494">
    <property type="entry name" value="ATPase_P-type"/>
    <property type="match status" value="1"/>
</dbReference>
<comment type="caution">
    <text evidence="20">The sequence shown here is derived from an EMBL/GenBank/DDBJ whole genome shotgun (WGS) entry which is preliminary data.</text>
</comment>
<dbReference type="Gene3D" id="1.20.1110.10">
    <property type="entry name" value="Calcium-transporting ATPase, transmembrane domain"/>
    <property type="match status" value="1"/>
</dbReference>
<dbReference type="EC" id="7.2.2.10" evidence="17"/>
<feature type="transmembrane region" description="Helical" evidence="17">
    <location>
        <begin position="182"/>
        <end position="202"/>
    </location>
</feature>
<evidence type="ECO:0000256" key="7">
    <source>
        <dbReference type="ARBA" id="ARBA00022741"/>
    </source>
</evidence>
<dbReference type="InterPro" id="IPR004014">
    <property type="entry name" value="ATPase_P-typ_cation-transptr_N"/>
</dbReference>
<keyword evidence="15 17" id="KW-0472">Membrane</keyword>
<accession>A0AA88ASU4</accession>
<evidence type="ECO:0000313" key="20">
    <source>
        <dbReference type="EMBL" id="GMN46791.1"/>
    </source>
</evidence>
<dbReference type="GO" id="GO:0005516">
    <property type="term" value="F:calmodulin binding"/>
    <property type="evidence" value="ECO:0007669"/>
    <property type="project" value="UniProtKB-KW"/>
</dbReference>
<dbReference type="InterPro" id="IPR008250">
    <property type="entry name" value="ATPase_P-typ_transduc_dom_A_sf"/>
</dbReference>
<gene>
    <name evidence="20" type="ORF">TIFTF001_015976</name>
</gene>
<dbReference type="Proteomes" id="UP001187192">
    <property type="component" value="Unassembled WGS sequence"/>
</dbReference>
<evidence type="ECO:0000256" key="18">
    <source>
        <dbReference type="SAM" id="MobiDB-lite"/>
    </source>
</evidence>
<evidence type="ECO:0000256" key="11">
    <source>
        <dbReference type="ARBA" id="ARBA00022860"/>
    </source>
</evidence>
<evidence type="ECO:0000256" key="3">
    <source>
        <dbReference type="ARBA" id="ARBA00022448"/>
    </source>
</evidence>
<dbReference type="Pfam" id="PF13246">
    <property type="entry name" value="Cation_ATPase"/>
    <property type="match status" value="1"/>
</dbReference>
<comment type="function">
    <text evidence="17">Catalyzes the hydrolysis of ATP coupled with the transport of calcium.</text>
</comment>
<dbReference type="Pfam" id="PF00689">
    <property type="entry name" value="Cation_ATPase_C"/>
    <property type="match status" value="1"/>
</dbReference>
<dbReference type="EMBL" id="BTGU01000023">
    <property type="protein sequence ID" value="GMN46791.1"/>
    <property type="molecule type" value="Genomic_DNA"/>
</dbReference>
<dbReference type="GO" id="GO:0005524">
    <property type="term" value="F:ATP binding"/>
    <property type="evidence" value="ECO:0007669"/>
    <property type="project" value="UniProtKB-KW"/>
</dbReference>
<dbReference type="FunFam" id="1.20.1110.10:FF:000039">
    <property type="entry name" value="Calcium-transporting ATPase"/>
    <property type="match status" value="1"/>
</dbReference>
<keyword evidence="13 17" id="KW-1133">Transmembrane helix</keyword>
<comment type="catalytic activity">
    <reaction evidence="16 17">
        <text>Ca(2+)(in) + ATP + H2O = Ca(2+)(out) + ADP + phosphate + H(+)</text>
        <dbReference type="Rhea" id="RHEA:18105"/>
        <dbReference type="ChEBI" id="CHEBI:15377"/>
        <dbReference type="ChEBI" id="CHEBI:15378"/>
        <dbReference type="ChEBI" id="CHEBI:29108"/>
        <dbReference type="ChEBI" id="CHEBI:30616"/>
        <dbReference type="ChEBI" id="CHEBI:43474"/>
        <dbReference type="ChEBI" id="CHEBI:456216"/>
        <dbReference type="EC" id="7.2.2.10"/>
    </reaction>
</comment>
<protein>
    <recommendedName>
        <fullName evidence="17">Calcium-transporting ATPase</fullName>
        <ecNumber evidence="17">7.2.2.10</ecNumber>
    </recommendedName>
</protein>
<keyword evidence="4 17" id="KW-0109">Calcium transport</keyword>
<dbReference type="Gene3D" id="2.70.150.10">
    <property type="entry name" value="Calcium-transporting ATPase, cytoplasmic transduction domain A"/>
    <property type="match status" value="1"/>
</dbReference>
<evidence type="ECO:0000256" key="2">
    <source>
        <dbReference type="ARBA" id="ARBA00006124"/>
    </source>
</evidence>
<dbReference type="InterPro" id="IPR006068">
    <property type="entry name" value="ATPase_P-typ_cation-transptr_C"/>
</dbReference>